<reference evidence="1" key="1">
    <citation type="submission" date="2022-11" db="EMBL/GenBank/DDBJ databases">
        <title>Genome Sequence of Boeremia exigua.</title>
        <authorList>
            <person name="Buettner E."/>
        </authorList>
    </citation>
    <scope>NUCLEOTIDE SEQUENCE</scope>
    <source>
        <strain evidence="1">CU02</strain>
    </source>
</reference>
<comment type="caution">
    <text evidence="1">The sequence shown here is derived from an EMBL/GenBank/DDBJ whole genome shotgun (WGS) entry which is preliminary data.</text>
</comment>
<evidence type="ECO:0000313" key="2">
    <source>
        <dbReference type="Proteomes" id="UP001153331"/>
    </source>
</evidence>
<name>A0ACC2HVG8_9PLEO</name>
<proteinExistence type="predicted"/>
<dbReference type="Proteomes" id="UP001153331">
    <property type="component" value="Unassembled WGS sequence"/>
</dbReference>
<dbReference type="EMBL" id="JAPHNI010001037">
    <property type="protein sequence ID" value="KAJ8106961.1"/>
    <property type="molecule type" value="Genomic_DNA"/>
</dbReference>
<evidence type="ECO:0000313" key="1">
    <source>
        <dbReference type="EMBL" id="KAJ8106961.1"/>
    </source>
</evidence>
<organism evidence="1 2">
    <name type="scientific">Boeremia exigua</name>
    <dbReference type="NCBI Taxonomy" id="749465"/>
    <lineage>
        <taxon>Eukaryota</taxon>
        <taxon>Fungi</taxon>
        <taxon>Dikarya</taxon>
        <taxon>Ascomycota</taxon>
        <taxon>Pezizomycotina</taxon>
        <taxon>Dothideomycetes</taxon>
        <taxon>Pleosporomycetidae</taxon>
        <taxon>Pleosporales</taxon>
        <taxon>Pleosporineae</taxon>
        <taxon>Didymellaceae</taxon>
        <taxon>Boeremia</taxon>
    </lineage>
</organism>
<keyword evidence="2" id="KW-1185">Reference proteome</keyword>
<protein>
    <submittedName>
        <fullName evidence="1">Uncharacterized protein</fullName>
    </submittedName>
</protein>
<gene>
    <name evidence="1" type="ORF">OPT61_g9192</name>
</gene>
<accession>A0ACC2HVG8</accession>
<sequence length="191" mass="19574">MKLSSALALLGSVAVLAAPNALRRQSSTDVVENGSFESGTTGWTLTGPASILSNDDTNRWGFSAAGGTHFALLTWSNTNNTGSSIATPISGLSFIAPHSLSFDWNYLVSSTGRGPPLVQCTLQTSLYSGMTVQSWTRRASAGGSGSVQETFTTGSSAGTVTIAFECAGDAGTAEVNAGVAIDNVKWSGELI</sequence>